<reference evidence="1 2" key="1">
    <citation type="submission" date="2017-05" db="EMBL/GenBank/DDBJ databases">
        <authorList>
            <person name="Varghese N."/>
            <person name="Submissions S."/>
        </authorList>
    </citation>
    <scope>NUCLEOTIDE SEQUENCE [LARGE SCALE GENOMIC DNA]</scope>
    <source>
        <strain evidence="1 2">DSM 29506</strain>
    </source>
</reference>
<dbReference type="Proteomes" id="UP000316030">
    <property type="component" value="Unassembled WGS sequence"/>
</dbReference>
<protein>
    <submittedName>
        <fullName evidence="1">Uncharacterized protein</fullName>
    </submittedName>
</protein>
<sequence>NIEVPVAKSDGTAKDITGAIVAAAAKRVTDGATVDLAVTVTDAPNGLCQVRIDAESLDPGAWQLQVRVTLGADTQTVLDTPMTIRNSF</sequence>
<proteinExistence type="predicted"/>
<accession>A0A521FUV5</accession>
<feature type="non-terminal residue" evidence="1">
    <location>
        <position position="1"/>
    </location>
</feature>
<keyword evidence="2" id="KW-1185">Reference proteome</keyword>
<dbReference type="EMBL" id="FXTO01000064">
    <property type="protein sequence ID" value="SMO99916.1"/>
    <property type="molecule type" value="Genomic_DNA"/>
</dbReference>
<evidence type="ECO:0000313" key="1">
    <source>
        <dbReference type="EMBL" id="SMO99916.1"/>
    </source>
</evidence>
<organism evidence="1 2">
    <name type="scientific">Thalassovita litoralis</name>
    <dbReference type="NCBI Taxonomy" id="1010611"/>
    <lineage>
        <taxon>Bacteria</taxon>
        <taxon>Pseudomonadati</taxon>
        <taxon>Pseudomonadota</taxon>
        <taxon>Alphaproteobacteria</taxon>
        <taxon>Rhodobacterales</taxon>
        <taxon>Roseobacteraceae</taxon>
        <taxon>Thalassovita</taxon>
    </lineage>
</organism>
<dbReference type="RefSeq" id="WP_185959108.1">
    <property type="nucleotide sequence ID" value="NZ_FXTO01000064.1"/>
</dbReference>
<gene>
    <name evidence="1" type="ORF">SAMN06265173_1645</name>
</gene>
<name>A0A521FUV5_9RHOB</name>
<evidence type="ECO:0000313" key="2">
    <source>
        <dbReference type="Proteomes" id="UP000316030"/>
    </source>
</evidence>
<dbReference type="AlphaFoldDB" id="A0A521FUV5"/>